<feature type="signal peptide" evidence="1">
    <location>
        <begin position="1"/>
        <end position="20"/>
    </location>
</feature>
<dbReference type="AlphaFoldDB" id="A0A3B7MUW9"/>
<organism evidence="2 3">
    <name type="scientific">Paraflavitalea soli</name>
    <dbReference type="NCBI Taxonomy" id="2315862"/>
    <lineage>
        <taxon>Bacteria</taxon>
        <taxon>Pseudomonadati</taxon>
        <taxon>Bacteroidota</taxon>
        <taxon>Chitinophagia</taxon>
        <taxon>Chitinophagales</taxon>
        <taxon>Chitinophagaceae</taxon>
        <taxon>Paraflavitalea</taxon>
    </lineage>
</organism>
<dbReference type="InterPro" id="IPR041662">
    <property type="entry name" value="SusD-like_2"/>
</dbReference>
<dbReference type="Proteomes" id="UP000263900">
    <property type="component" value="Chromosome"/>
</dbReference>
<evidence type="ECO:0000313" key="2">
    <source>
        <dbReference type="EMBL" id="AXY77888.1"/>
    </source>
</evidence>
<dbReference type="SUPFAM" id="SSF48452">
    <property type="entry name" value="TPR-like"/>
    <property type="match status" value="1"/>
</dbReference>
<evidence type="ECO:0000313" key="3">
    <source>
        <dbReference type="Proteomes" id="UP000263900"/>
    </source>
</evidence>
<protein>
    <submittedName>
        <fullName evidence="2">SusD/RagB family nutrient-binding outer membrane lipoprotein</fullName>
    </submittedName>
</protein>
<name>A0A3B7MUW9_9BACT</name>
<keyword evidence="1" id="KW-0732">Signal</keyword>
<proteinExistence type="predicted"/>
<sequence>MKKTINKIIVAIVLFSMALASCTKDFTEINTDPNNTPKSQPHQLLAPALVGIMGYNMLRNRNFNNELMQVTVNRNDGEGTVFRYDFRSNWSDYLYNGWYLEMTNLKDLYKIAKDTPTLNKSYQGISLILQSWVYSLITDTYGDVPYFHSNLAKDSLLFEPPFDKQKDIYLDIFKKLEEANTLLNGGPAIVAASDPVYNGDIAKWRKFGNTLYLRLLLRISGKAEVADMVIAKIKEIVDTKASTYPKIAKNDESAILRWTGQGPFVSPYLSVREQDFRAPSLGSFFIEHLAVWNDPRINIPVYGTGTPTKTNRWGIAPSQGAYVGVPSGYLPGQDPGQKASFYSNTNNSGAGPSLMTEPLAGMILNFAEVNFMYAEAALKGWINGSPKTFYENGADASIKLWLPNWPDTSTGVHNIQEFLAAADIDWDDAASVDDKMERIHLQKYYALFLTDMQQWFEYRRTGHPTLPKGPGLRNGGVMPARMTYPVYVQSTNPTNYKLALAEQGPDHIATQVWWQKP</sequence>
<reference evidence="2 3" key="1">
    <citation type="submission" date="2018-09" db="EMBL/GenBank/DDBJ databases">
        <title>Genome sequencing of strain 6GH32-13.</title>
        <authorList>
            <person name="Weon H.-Y."/>
            <person name="Heo J."/>
            <person name="Kwon S.-W."/>
        </authorList>
    </citation>
    <scope>NUCLEOTIDE SEQUENCE [LARGE SCALE GENOMIC DNA]</scope>
    <source>
        <strain evidence="2 3">5GH32-13</strain>
    </source>
</reference>
<dbReference type="Gene3D" id="1.25.40.390">
    <property type="match status" value="1"/>
</dbReference>
<dbReference type="InterPro" id="IPR011990">
    <property type="entry name" value="TPR-like_helical_dom_sf"/>
</dbReference>
<evidence type="ECO:0000256" key="1">
    <source>
        <dbReference type="SAM" id="SignalP"/>
    </source>
</evidence>
<dbReference type="OrthoDB" id="9766256at2"/>
<keyword evidence="3" id="KW-1185">Reference proteome</keyword>
<keyword evidence="2" id="KW-0449">Lipoprotein</keyword>
<gene>
    <name evidence="2" type="ORF">D3H65_29580</name>
</gene>
<accession>A0A3B7MUW9</accession>
<dbReference type="Pfam" id="PF12771">
    <property type="entry name" value="SusD-like_2"/>
    <property type="match status" value="1"/>
</dbReference>
<dbReference type="EMBL" id="CP032157">
    <property type="protein sequence ID" value="AXY77888.1"/>
    <property type="molecule type" value="Genomic_DNA"/>
</dbReference>
<dbReference type="PROSITE" id="PS51257">
    <property type="entry name" value="PROKAR_LIPOPROTEIN"/>
    <property type="match status" value="1"/>
</dbReference>
<dbReference type="RefSeq" id="WP_119053761.1">
    <property type="nucleotide sequence ID" value="NZ_CP032157.1"/>
</dbReference>
<dbReference type="KEGG" id="pseg:D3H65_29580"/>
<feature type="chain" id="PRO_5017830399" evidence="1">
    <location>
        <begin position="21"/>
        <end position="517"/>
    </location>
</feature>